<dbReference type="AlphaFoldDB" id="A0A0U1KV57"/>
<evidence type="ECO:0000313" key="2">
    <source>
        <dbReference type="Proteomes" id="UP000049855"/>
    </source>
</evidence>
<protein>
    <submittedName>
        <fullName evidence="1">Uncharacterized protein</fullName>
    </submittedName>
</protein>
<organism evidence="1 2">
    <name type="scientific">Sporomusa ovata</name>
    <dbReference type="NCBI Taxonomy" id="2378"/>
    <lineage>
        <taxon>Bacteria</taxon>
        <taxon>Bacillati</taxon>
        <taxon>Bacillota</taxon>
        <taxon>Negativicutes</taxon>
        <taxon>Selenomonadales</taxon>
        <taxon>Sporomusaceae</taxon>
        <taxon>Sporomusa</taxon>
    </lineage>
</organism>
<accession>A0A0U1KV57</accession>
<keyword evidence="2" id="KW-1185">Reference proteome</keyword>
<sequence length="50" mass="5593">MLSTGTVLMNDTYRELQGQPVIYYGVTVAGLAQLFDLPRICFVGNERLTQ</sequence>
<reference evidence="2" key="1">
    <citation type="submission" date="2015-03" db="EMBL/GenBank/DDBJ databases">
        <authorList>
            <person name="Nijsse Bart"/>
        </authorList>
    </citation>
    <scope>NUCLEOTIDE SEQUENCE [LARGE SCALE GENOMIC DNA]</scope>
</reference>
<evidence type="ECO:0000313" key="1">
    <source>
        <dbReference type="EMBL" id="CQR71322.1"/>
    </source>
</evidence>
<proteinExistence type="predicted"/>
<dbReference type="EMBL" id="CTRP01000004">
    <property type="protein sequence ID" value="CQR71322.1"/>
    <property type="molecule type" value="Genomic_DNA"/>
</dbReference>
<dbReference type="Proteomes" id="UP000049855">
    <property type="component" value="Unassembled WGS sequence"/>
</dbReference>
<gene>
    <name evidence="1" type="ORF">SpAn4DRAFT_3827</name>
</gene>
<name>A0A0U1KV57_9FIRM</name>